<proteinExistence type="predicted"/>
<organism evidence="2 4">
    <name type="scientific">Prevotella communis</name>
    <dbReference type="NCBI Taxonomy" id="2913614"/>
    <lineage>
        <taxon>Bacteria</taxon>
        <taxon>Pseudomonadati</taxon>
        <taxon>Bacteroidota</taxon>
        <taxon>Bacteroidia</taxon>
        <taxon>Bacteroidales</taxon>
        <taxon>Prevotellaceae</taxon>
        <taxon>Prevotella</taxon>
    </lineage>
</organism>
<evidence type="ECO:0000313" key="4">
    <source>
        <dbReference type="Proteomes" id="UP000199134"/>
    </source>
</evidence>
<accession>A0A1G7TZN4</accession>
<reference evidence="2 3" key="1">
    <citation type="submission" date="2016-10" db="EMBL/GenBank/DDBJ databases">
        <authorList>
            <person name="Varghese N."/>
            <person name="Submissions S."/>
        </authorList>
    </citation>
    <scope>NUCLEOTIDE SEQUENCE</scope>
    <source>
        <strain evidence="2">BP1-145</strain>
        <strain evidence="3">BP1-148</strain>
    </source>
</reference>
<dbReference type="AlphaFoldDB" id="A0A1H0ES47"/>
<protein>
    <submittedName>
        <fullName evidence="2">Uncharacterized protein</fullName>
    </submittedName>
</protein>
<evidence type="ECO:0000313" key="2">
    <source>
        <dbReference type="EMBL" id="SDN85218.1"/>
    </source>
</evidence>
<evidence type="ECO:0000313" key="1">
    <source>
        <dbReference type="EMBL" id="SDG39950.1"/>
    </source>
</evidence>
<accession>A0A1H0ES47</accession>
<sequence length="38" mass="4455">MVILKFFYTKNAFSSLFLLEVMKKISTFAANLNLNFHL</sequence>
<name>A0A1H0ES47_9BACT</name>
<keyword evidence="3" id="KW-1185">Reference proteome</keyword>
<gene>
    <name evidence="2" type="ORF">SAMN04487900_10417</name>
    <name evidence="1" type="ORF">SAMN04487901_103177</name>
</gene>
<reference evidence="1 4" key="2">
    <citation type="submission" date="2016-10" db="EMBL/GenBank/DDBJ databases">
        <authorList>
            <person name="de Groot N.N."/>
        </authorList>
    </citation>
    <scope>NUCLEOTIDE SEQUENCE [LARGE SCALE GENOMIC DNA]</scope>
    <source>
        <strain evidence="4">BP1-145</strain>
        <strain evidence="1">BP1-148</strain>
    </source>
</reference>
<dbReference type="STRING" id="645274.SAMN04487901_103177"/>
<dbReference type="EMBL" id="FNCQ01000003">
    <property type="protein sequence ID" value="SDG39950.1"/>
    <property type="molecule type" value="Genomic_DNA"/>
</dbReference>
<dbReference type="Proteomes" id="UP000198779">
    <property type="component" value="Unassembled WGS sequence"/>
</dbReference>
<evidence type="ECO:0000313" key="3">
    <source>
        <dbReference type="Proteomes" id="UP000198779"/>
    </source>
</evidence>
<dbReference type="EMBL" id="FNIW01000004">
    <property type="protein sequence ID" value="SDN85218.1"/>
    <property type="molecule type" value="Genomic_DNA"/>
</dbReference>
<dbReference type="Proteomes" id="UP000199134">
    <property type="component" value="Unassembled WGS sequence"/>
</dbReference>